<evidence type="ECO:0000313" key="2">
    <source>
        <dbReference type="Proteomes" id="UP001501510"/>
    </source>
</evidence>
<sequence>MFFIKLWTIKDEKAYEELKNNKILYGKTKYVHNYFKNPYDWIIAQMKKRLQYPSLDVFQYPVWAWYKWGVDKKNTEDLRYRGYGQKGAKLYKIEFEESEEKILLSDFCLFNFVLNYWYLPKNENDDIEFRKEIKNSGADLSYLMKFDQHSKELDKIRHKIEESWNLIFDLKYNNEYINPSNKYRLIQATLWNIKWNQVTKVEEIIVK</sequence>
<dbReference type="InterPro" id="IPR024211">
    <property type="entry name" value="DUF3841"/>
</dbReference>
<accession>A0ABN1J8L5</accession>
<reference evidence="1 2" key="1">
    <citation type="journal article" date="2019" name="Int. J. Syst. Evol. Microbiol.">
        <title>The Global Catalogue of Microorganisms (GCM) 10K type strain sequencing project: providing services to taxonomists for standard genome sequencing and annotation.</title>
        <authorList>
            <consortium name="The Broad Institute Genomics Platform"/>
            <consortium name="The Broad Institute Genome Sequencing Center for Infectious Disease"/>
            <person name="Wu L."/>
            <person name="Ma J."/>
        </authorList>
    </citation>
    <scope>NUCLEOTIDE SEQUENCE [LARGE SCALE GENOMIC DNA]</scope>
    <source>
        <strain evidence="1 2">JCM 1407</strain>
    </source>
</reference>
<evidence type="ECO:0000313" key="1">
    <source>
        <dbReference type="EMBL" id="GAA0732084.1"/>
    </source>
</evidence>
<comment type="caution">
    <text evidence="1">The sequence shown here is derived from an EMBL/GenBank/DDBJ whole genome shotgun (WGS) entry which is preliminary data.</text>
</comment>
<name>A0ABN1J8L5_9CLOT</name>
<organism evidence="1 2">
    <name type="scientific">Clostridium oceanicum</name>
    <dbReference type="NCBI Taxonomy" id="1543"/>
    <lineage>
        <taxon>Bacteria</taxon>
        <taxon>Bacillati</taxon>
        <taxon>Bacillota</taxon>
        <taxon>Clostridia</taxon>
        <taxon>Eubacteriales</taxon>
        <taxon>Clostridiaceae</taxon>
        <taxon>Clostridium</taxon>
    </lineage>
</organism>
<dbReference type="Pfam" id="PF12952">
    <property type="entry name" value="DUF3841"/>
    <property type="match status" value="1"/>
</dbReference>
<dbReference type="EMBL" id="BAAACG010000001">
    <property type="protein sequence ID" value="GAA0732084.1"/>
    <property type="molecule type" value="Genomic_DNA"/>
</dbReference>
<dbReference type="Proteomes" id="UP001501510">
    <property type="component" value="Unassembled WGS sequence"/>
</dbReference>
<proteinExistence type="predicted"/>
<gene>
    <name evidence="1" type="ORF">GCM10008906_01290</name>
</gene>
<protein>
    <submittedName>
        <fullName evidence="1">DUF3841 domain-containing protein</fullName>
    </submittedName>
</protein>
<dbReference type="RefSeq" id="WP_343757787.1">
    <property type="nucleotide sequence ID" value="NZ_BAAACG010000001.1"/>
</dbReference>
<keyword evidence="2" id="KW-1185">Reference proteome</keyword>